<name>A0A9Q0CZX4_9POAL</name>
<dbReference type="Proteomes" id="UP001151287">
    <property type="component" value="Unassembled WGS sequence"/>
</dbReference>
<dbReference type="OrthoDB" id="521730at2759"/>
<feature type="compositionally biased region" description="Polar residues" evidence="1">
    <location>
        <begin position="1"/>
        <end position="13"/>
    </location>
</feature>
<evidence type="ECO:0008006" key="5">
    <source>
        <dbReference type="Google" id="ProtNLM"/>
    </source>
</evidence>
<keyword evidence="4" id="KW-1185">Reference proteome</keyword>
<keyword evidence="2" id="KW-0472">Membrane</keyword>
<feature type="region of interest" description="Disordered" evidence="1">
    <location>
        <begin position="1"/>
        <end position="27"/>
    </location>
</feature>
<comment type="caution">
    <text evidence="3">The sequence shown here is derived from an EMBL/GenBank/DDBJ whole genome shotgun (WGS) entry which is preliminary data.</text>
</comment>
<reference evidence="3" key="1">
    <citation type="journal article" date="2022" name="Cell">
        <title>Repeat-based holocentromeres influence genome architecture and karyotype evolution.</title>
        <authorList>
            <person name="Hofstatter P.G."/>
            <person name="Thangavel G."/>
            <person name="Lux T."/>
            <person name="Neumann P."/>
            <person name="Vondrak T."/>
            <person name="Novak P."/>
            <person name="Zhang M."/>
            <person name="Costa L."/>
            <person name="Castellani M."/>
            <person name="Scott A."/>
            <person name="Toegelov H."/>
            <person name="Fuchs J."/>
            <person name="Mata-Sucre Y."/>
            <person name="Dias Y."/>
            <person name="Vanzela A.L.L."/>
            <person name="Huettel B."/>
            <person name="Almeida C.C.S."/>
            <person name="Simkova H."/>
            <person name="Souza G."/>
            <person name="Pedrosa-Harand A."/>
            <person name="Macas J."/>
            <person name="Mayer K.F.X."/>
            <person name="Houben A."/>
            <person name="Marques A."/>
        </authorList>
    </citation>
    <scope>NUCLEOTIDE SEQUENCE</scope>
    <source>
        <strain evidence="3">RhyBre1mFocal</strain>
    </source>
</reference>
<keyword evidence="2" id="KW-0812">Transmembrane</keyword>
<accession>A0A9Q0CZX4</accession>
<evidence type="ECO:0000256" key="2">
    <source>
        <dbReference type="SAM" id="Phobius"/>
    </source>
</evidence>
<gene>
    <name evidence="3" type="ORF">LUZ63_003018</name>
</gene>
<dbReference type="PANTHER" id="PTHR36003:SF5">
    <property type="entry name" value="TONB-DEPENDENT HEME RECEPTOR A"/>
    <property type="match status" value="1"/>
</dbReference>
<evidence type="ECO:0000256" key="1">
    <source>
        <dbReference type="SAM" id="MobiDB-lite"/>
    </source>
</evidence>
<keyword evidence="2" id="KW-1133">Transmembrane helix</keyword>
<feature type="transmembrane region" description="Helical" evidence="2">
    <location>
        <begin position="103"/>
        <end position="123"/>
    </location>
</feature>
<protein>
    <recommendedName>
        <fullName evidence="5">SLL1 protein</fullName>
    </recommendedName>
</protein>
<evidence type="ECO:0000313" key="3">
    <source>
        <dbReference type="EMBL" id="KAJ1703239.1"/>
    </source>
</evidence>
<evidence type="ECO:0000313" key="4">
    <source>
        <dbReference type="Proteomes" id="UP001151287"/>
    </source>
</evidence>
<dbReference type="EMBL" id="JAMQYH010000001">
    <property type="protein sequence ID" value="KAJ1703239.1"/>
    <property type="molecule type" value="Genomic_DNA"/>
</dbReference>
<dbReference type="PANTHER" id="PTHR36003">
    <property type="entry name" value="TONB-DEPENDENT HEME RECEPTOR A"/>
    <property type="match status" value="1"/>
</dbReference>
<sequence length="132" mass="14798">MLRNVFTSVLSSNQKQKRKRKRKTREERELGRMALNSAVRSAIKSAISSSDVALSRSVVREFHVTGTKRMGGGHGHAHDGGYHYEHTKHMYNLHKMKNQQLKMCLSVLSAFSIGVAVPVYAVIFQQKKTASG</sequence>
<organism evidence="3 4">
    <name type="scientific">Rhynchospora breviuscula</name>
    <dbReference type="NCBI Taxonomy" id="2022672"/>
    <lineage>
        <taxon>Eukaryota</taxon>
        <taxon>Viridiplantae</taxon>
        <taxon>Streptophyta</taxon>
        <taxon>Embryophyta</taxon>
        <taxon>Tracheophyta</taxon>
        <taxon>Spermatophyta</taxon>
        <taxon>Magnoliopsida</taxon>
        <taxon>Liliopsida</taxon>
        <taxon>Poales</taxon>
        <taxon>Cyperaceae</taxon>
        <taxon>Cyperoideae</taxon>
        <taxon>Rhynchosporeae</taxon>
        <taxon>Rhynchospora</taxon>
    </lineage>
</organism>
<proteinExistence type="predicted"/>
<dbReference type="AlphaFoldDB" id="A0A9Q0CZX4"/>